<protein>
    <recommendedName>
        <fullName evidence="3">Flagellar associated protein</fullName>
    </recommendedName>
</protein>
<evidence type="ECO:0000313" key="2">
    <source>
        <dbReference type="Proteomes" id="UP000324585"/>
    </source>
</evidence>
<dbReference type="OrthoDB" id="415460at2759"/>
<dbReference type="AlphaFoldDB" id="A0A5J4Z132"/>
<dbReference type="PANTHER" id="PTHR38666:SF2">
    <property type="entry name" value="FLAGELLAR ASSOCIATED PROTEIN"/>
    <property type="match status" value="1"/>
</dbReference>
<comment type="caution">
    <text evidence="1">The sequence shown here is derived from an EMBL/GenBank/DDBJ whole genome shotgun (WGS) entry which is preliminary data.</text>
</comment>
<sequence>MGTERSALGFQQVLPVSWSNLASRAAPRTCLGGASVRSAGTWNPWHRAKQLRQELPRGGCTTWIMASSGSKQIKLHSFAFRQFDDASYSGTRIRGVDKQAFEDRVNRYLVEEQAALVDGYAPFCKHIFMPNFTDATVGDMVITEQNRAMLHSGYEARTEKELPVLTRYFRADEIGDSAPVAKFLDLILYSRDQLYQEASAMGEEGFEQLEPWGLISIKAQDVDHELPMTPITIMRNELISCGGSGVPIDREKYMESVRYWQSRAMIKG</sequence>
<proteinExistence type="predicted"/>
<dbReference type="PANTHER" id="PTHR38666">
    <property type="match status" value="1"/>
</dbReference>
<organism evidence="1 2">
    <name type="scientific">Porphyridium purpureum</name>
    <name type="common">Red alga</name>
    <name type="synonym">Porphyridium cruentum</name>
    <dbReference type="NCBI Taxonomy" id="35688"/>
    <lineage>
        <taxon>Eukaryota</taxon>
        <taxon>Rhodophyta</taxon>
        <taxon>Bangiophyceae</taxon>
        <taxon>Porphyridiales</taxon>
        <taxon>Porphyridiaceae</taxon>
        <taxon>Porphyridium</taxon>
    </lineage>
</organism>
<dbReference type="OMA" id="TISDAYC"/>
<gene>
    <name evidence="1" type="ORF">FVE85_0571</name>
</gene>
<evidence type="ECO:0000313" key="1">
    <source>
        <dbReference type="EMBL" id="KAA8496842.1"/>
    </source>
</evidence>
<keyword evidence="2" id="KW-1185">Reference proteome</keyword>
<accession>A0A5J4Z132</accession>
<reference evidence="2" key="1">
    <citation type="journal article" date="2019" name="Nat. Commun.">
        <title>Expansion of phycobilisome linker gene families in mesophilic red algae.</title>
        <authorList>
            <person name="Lee J."/>
            <person name="Kim D."/>
            <person name="Bhattacharya D."/>
            <person name="Yoon H.S."/>
        </authorList>
    </citation>
    <scope>NUCLEOTIDE SEQUENCE [LARGE SCALE GENOMIC DNA]</scope>
    <source>
        <strain evidence="2">CCMP 1328</strain>
    </source>
</reference>
<dbReference type="Gene3D" id="3.30.2310.50">
    <property type="entry name" value="Protein of unknown function (DUF3228), domain 1"/>
    <property type="match status" value="2"/>
</dbReference>
<dbReference type="InterPro" id="IPR021610">
    <property type="entry name" value="DUF3228"/>
</dbReference>
<name>A0A5J4Z132_PORPP</name>
<evidence type="ECO:0008006" key="3">
    <source>
        <dbReference type="Google" id="ProtNLM"/>
    </source>
</evidence>
<dbReference type="Pfam" id="PF11539">
    <property type="entry name" value="DUF3228"/>
    <property type="match status" value="1"/>
</dbReference>
<dbReference type="EMBL" id="VRMN01000002">
    <property type="protein sequence ID" value="KAA8496842.1"/>
    <property type="molecule type" value="Genomic_DNA"/>
</dbReference>
<dbReference type="Proteomes" id="UP000324585">
    <property type="component" value="Unassembled WGS sequence"/>
</dbReference>